<dbReference type="Proteomes" id="UP001197114">
    <property type="component" value="Unassembled WGS sequence"/>
</dbReference>
<keyword evidence="4" id="KW-1185">Reference proteome</keyword>
<dbReference type="EMBL" id="WMBF01000002">
    <property type="protein sequence ID" value="MBW5420099.1"/>
    <property type="molecule type" value="Genomic_DNA"/>
</dbReference>
<evidence type="ECO:0000259" key="2">
    <source>
        <dbReference type="Pfam" id="PF13462"/>
    </source>
</evidence>
<dbReference type="InterPro" id="IPR036249">
    <property type="entry name" value="Thioredoxin-like_sf"/>
</dbReference>
<feature type="region of interest" description="Disordered" evidence="1">
    <location>
        <begin position="29"/>
        <end position="51"/>
    </location>
</feature>
<dbReference type="InterPro" id="IPR012336">
    <property type="entry name" value="Thioredoxin-like_fold"/>
</dbReference>
<dbReference type="RefSeq" id="WP_219686606.1">
    <property type="nucleotide sequence ID" value="NZ_WMBF01000002.1"/>
</dbReference>
<proteinExistence type="predicted"/>
<evidence type="ECO:0000313" key="3">
    <source>
        <dbReference type="EMBL" id="MBW5420099.1"/>
    </source>
</evidence>
<evidence type="ECO:0000256" key="1">
    <source>
        <dbReference type="SAM" id="MobiDB-lite"/>
    </source>
</evidence>
<protein>
    <submittedName>
        <fullName evidence="3">Thioredoxin domain-containing protein</fullName>
    </submittedName>
</protein>
<dbReference type="SUPFAM" id="SSF52833">
    <property type="entry name" value="Thioredoxin-like"/>
    <property type="match status" value="1"/>
</dbReference>
<comment type="caution">
    <text evidence="3">The sequence shown here is derived from an EMBL/GenBank/DDBJ whole genome shotgun (WGS) entry which is preliminary data.</text>
</comment>
<feature type="domain" description="Thioredoxin-like fold" evidence="2">
    <location>
        <begin position="67"/>
        <end position="230"/>
    </location>
</feature>
<dbReference type="PROSITE" id="PS51257">
    <property type="entry name" value="PROKAR_LIPOPROTEIN"/>
    <property type="match status" value="1"/>
</dbReference>
<organism evidence="3 4">
    <name type="scientific">Streptomyces anatolicus</name>
    <dbReference type="NCBI Taxonomy" id="2675858"/>
    <lineage>
        <taxon>Bacteria</taxon>
        <taxon>Bacillati</taxon>
        <taxon>Actinomycetota</taxon>
        <taxon>Actinomycetes</taxon>
        <taxon>Kitasatosporales</taxon>
        <taxon>Streptomycetaceae</taxon>
        <taxon>Streptomyces</taxon>
    </lineage>
</organism>
<sequence length="275" mass="29524">MHIRTTVRAVIAAGLVGIIAGCAPVGPEAGGAAPDAQKSKKARPGAGAEKVRYASAERLPERIASDGTTIEVGNPAARSTVHAYEDPRCPAVEMYERTGAGAVHKLVLGGEIKTEYTFASFKDDRLGGNGSKRAVNALRAALEKGKFVEYHAVIFKNQAAVESSGGFTVQRLLKLADKVPGLRGEAFDRAVRTMKYRSFVTASQQAYQQTGDDPIGPGTPTVVVNGHTINNGLWHVNFDPSLLRSLVTELHDSPGLWDLVYKPYRDEVQDESLEP</sequence>
<gene>
    <name evidence="3" type="ORF">GKQ77_00690</name>
</gene>
<name>A0ABS6YG91_9ACTN</name>
<evidence type="ECO:0000313" key="4">
    <source>
        <dbReference type="Proteomes" id="UP001197114"/>
    </source>
</evidence>
<reference evidence="3 4" key="1">
    <citation type="submission" date="2019-11" db="EMBL/GenBank/DDBJ databases">
        <authorList>
            <person name="Ay H."/>
        </authorList>
    </citation>
    <scope>NUCLEOTIDE SEQUENCE [LARGE SCALE GENOMIC DNA]</scope>
    <source>
        <strain evidence="3 4">BG9H</strain>
    </source>
</reference>
<accession>A0ABS6YG91</accession>
<dbReference type="Gene3D" id="3.40.30.10">
    <property type="entry name" value="Glutaredoxin"/>
    <property type="match status" value="1"/>
</dbReference>
<dbReference type="Pfam" id="PF13462">
    <property type="entry name" value="Thioredoxin_4"/>
    <property type="match status" value="1"/>
</dbReference>